<comment type="caution">
    <text evidence="2">The sequence shown here is derived from an EMBL/GenBank/DDBJ whole genome shotgun (WGS) entry which is preliminary data.</text>
</comment>
<name>A0AAV3XWG0_9GAST</name>
<dbReference type="Proteomes" id="UP000735302">
    <property type="component" value="Unassembled WGS sequence"/>
</dbReference>
<protein>
    <submittedName>
        <fullName evidence="2">Uncharacterized protein</fullName>
    </submittedName>
</protein>
<sequence>MKPLRSEISANFLAPEPPSPPSPRKDTERRTVFMVSPSGTFAFVINWRNQIYLKTKHTVKANERDVHYGRKSSKQDGVLIFRN</sequence>
<proteinExistence type="predicted"/>
<dbReference type="AlphaFoldDB" id="A0AAV3XWG0"/>
<organism evidence="2 3">
    <name type="scientific">Plakobranchus ocellatus</name>
    <dbReference type="NCBI Taxonomy" id="259542"/>
    <lineage>
        <taxon>Eukaryota</taxon>
        <taxon>Metazoa</taxon>
        <taxon>Spiralia</taxon>
        <taxon>Lophotrochozoa</taxon>
        <taxon>Mollusca</taxon>
        <taxon>Gastropoda</taxon>
        <taxon>Heterobranchia</taxon>
        <taxon>Euthyneura</taxon>
        <taxon>Panpulmonata</taxon>
        <taxon>Sacoglossa</taxon>
        <taxon>Placobranchoidea</taxon>
        <taxon>Plakobranchidae</taxon>
        <taxon>Plakobranchus</taxon>
    </lineage>
</organism>
<evidence type="ECO:0000313" key="2">
    <source>
        <dbReference type="EMBL" id="GFN75208.1"/>
    </source>
</evidence>
<dbReference type="EMBL" id="BLXT01000255">
    <property type="protein sequence ID" value="GFN75208.1"/>
    <property type="molecule type" value="Genomic_DNA"/>
</dbReference>
<keyword evidence="3" id="KW-1185">Reference proteome</keyword>
<reference evidence="2 3" key="1">
    <citation type="journal article" date="2021" name="Elife">
        <title>Chloroplast acquisition without the gene transfer in kleptoplastic sea slugs, Plakobranchus ocellatus.</title>
        <authorList>
            <person name="Maeda T."/>
            <person name="Takahashi S."/>
            <person name="Yoshida T."/>
            <person name="Shimamura S."/>
            <person name="Takaki Y."/>
            <person name="Nagai Y."/>
            <person name="Toyoda A."/>
            <person name="Suzuki Y."/>
            <person name="Arimoto A."/>
            <person name="Ishii H."/>
            <person name="Satoh N."/>
            <person name="Nishiyama T."/>
            <person name="Hasebe M."/>
            <person name="Maruyama T."/>
            <person name="Minagawa J."/>
            <person name="Obokata J."/>
            <person name="Shigenobu S."/>
        </authorList>
    </citation>
    <scope>NUCLEOTIDE SEQUENCE [LARGE SCALE GENOMIC DNA]</scope>
</reference>
<evidence type="ECO:0000256" key="1">
    <source>
        <dbReference type="SAM" id="MobiDB-lite"/>
    </source>
</evidence>
<accession>A0AAV3XWG0</accession>
<feature type="region of interest" description="Disordered" evidence="1">
    <location>
        <begin position="1"/>
        <end position="29"/>
    </location>
</feature>
<gene>
    <name evidence="2" type="ORF">PoB_000171400</name>
</gene>
<evidence type="ECO:0000313" key="3">
    <source>
        <dbReference type="Proteomes" id="UP000735302"/>
    </source>
</evidence>